<protein>
    <submittedName>
        <fullName evidence="2">AgmX/PglI C-terminal domain-containing protein</fullName>
    </submittedName>
</protein>
<comment type="caution">
    <text evidence="2">The sequence shown here is derived from an EMBL/GenBank/DDBJ whole genome shotgun (WGS) entry which is preliminary data.</text>
</comment>
<name>A0A7V5RQV2_CALAY</name>
<gene>
    <name evidence="2" type="ORF">ENJ15_07670</name>
</gene>
<reference evidence="2" key="1">
    <citation type="journal article" date="2020" name="mSystems">
        <title>Genome- and Community-Level Interaction Insights into Carbon Utilization and Element Cycling Functions of Hydrothermarchaeota in Hydrothermal Sediment.</title>
        <authorList>
            <person name="Zhou Z."/>
            <person name="Liu Y."/>
            <person name="Xu W."/>
            <person name="Pan J."/>
            <person name="Luo Z.H."/>
            <person name="Li M."/>
        </authorList>
    </citation>
    <scope>NUCLEOTIDE SEQUENCE [LARGE SCALE GENOMIC DNA]</scope>
    <source>
        <strain evidence="2">HyVt-460</strain>
    </source>
</reference>
<dbReference type="Proteomes" id="UP000885771">
    <property type="component" value="Unassembled WGS sequence"/>
</dbReference>
<keyword evidence="1" id="KW-0472">Membrane</keyword>
<dbReference type="InterPro" id="IPR049806">
    <property type="entry name" value="MasK-like_C"/>
</dbReference>
<evidence type="ECO:0000256" key="1">
    <source>
        <dbReference type="SAM" id="Phobius"/>
    </source>
</evidence>
<proteinExistence type="predicted"/>
<keyword evidence="1" id="KW-1133">Transmembrane helix</keyword>
<evidence type="ECO:0000313" key="2">
    <source>
        <dbReference type="EMBL" id="HHM02879.1"/>
    </source>
</evidence>
<organism evidence="2">
    <name type="scientific">Caldithrix abyssi</name>
    <dbReference type="NCBI Taxonomy" id="187145"/>
    <lineage>
        <taxon>Bacteria</taxon>
        <taxon>Pseudomonadati</taxon>
        <taxon>Calditrichota</taxon>
        <taxon>Calditrichia</taxon>
        <taxon>Calditrichales</taxon>
        <taxon>Calditrichaceae</taxon>
        <taxon>Caldithrix</taxon>
    </lineage>
</organism>
<feature type="transmembrane region" description="Helical" evidence="1">
    <location>
        <begin position="21"/>
        <end position="43"/>
    </location>
</feature>
<sequence>MYQTDFDRYFAKRMGDRLPARFLAIFSAVLFATVLVIVFLGTYNYPALQPHVRQAIQQRFQSLILEQEPKAEKRIQKEDTRTELAAGARENMALKKREIAKSGLLAELAKQPSPYATLPELDEAEIDISDIGFEELSYVPRGHFEKRQRRRKHVRSGELSLDDLLRDPYDYKIKRDASLVLDVPAMLTSAEKRYGYRDQNEILSVLYGKQNIIQNCFNKALRNSAISRGAIKVEFEIDPRGFVIPSSVRILDSTLRNRAVEQCIKKNISRWRNFARLEETLPSHVVHKFIFN</sequence>
<dbReference type="EMBL" id="DRLI01000293">
    <property type="protein sequence ID" value="HHM02879.1"/>
    <property type="molecule type" value="Genomic_DNA"/>
</dbReference>
<keyword evidence="1" id="KW-0812">Transmembrane</keyword>
<dbReference type="AlphaFoldDB" id="A0A7V5RQV2"/>
<dbReference type="NCBIfam" id="NF033768">
    <property type="entry name" value="myxo_SS_tail"/>
    <property type="match status" value="1"/>
</dbReference>
<accession>A0A7V5RQV2</accession>